<dbReference type="RefSeq" id="XP_014678825.1">
    <property type="nucleotide sequence ID" value="XM_014823339.1"/>
</dbReference>
<evidence type="ECO:0000313" key="2">
    <source>
        <dbReference type="Proteomes" id="UP000695022"/>
    </source>
</evidence>
<feature type="compositionally biased region" description="Pro residues" evidence="1">
    <location>
        <begin position="75"/>
        <end position="95"/>
    </location>
</feature>
<organism evidence="2 3">
    <name type="scientific">Priapulus caudatus</name>
    <name type="common">Priapulid worm</name>
    <dbReference type="NCBI Taxonomy" id="37621"/>
    <lineage>
        <taxon>Eukaryota</taxon>
        <taxon>Metazoa</taxon>
        <taxon>Ecdysozoa</taxon>
        <taxon>Scalidophora</taxon>
        <taxon>Priapulida</taxon>
        <taxon>Priapulimorpha</taxon>
        <taxon>Priapulimorphida</taxon>
        <taxon>Priapulidae</taxon>
        <taxon>Priapulus</taxon>
    </lineage>
</organism>
<sequence>MARQVALRRQQQQDVDLGLKVLKGNYSSDEDSLLVCPGMRLGRDRLGSSDSGGSLTVDDARAASEPSPPDRDRAPPLPLVLPQPPSRDAPPPSSVAPPHDDGEPGSPPNSVFYRCFYCSAPHYCTAPQMALPQYATPPFYDASAYMQAGYQRGGFGGQS</sequence>
<name>A0ABM1F304_PRICU</name>
<reference evidence="3" key="1">
    <citation type="submission" date="2025-08" db="UniProtKB">
        <authorList>
            <consortium name="RefSeq"/>
        </authorList>
    </citation>
    <scope>IDENTIFICATION</scope>
</reference>
<dbReference type="Proteomes" id="UP000695022">
    <property type="component" value="Unplaced"/>
</dbReference>
<feature type="region of interest" description="Disordered" evidence="1">
    <location>
        <begin position="40"/>
        <end position="106"/>
    </location>
</feature>
<gene>
    <name evidence="3" type="primary">LOC106818652</name>
</gene>
<accession>A0ABM1F304</accession>
<keyword evidence="2" id="KW-1185">Reference proteome</keyword>
<feature type="compositionally biased region" description="Basic and acidic residues" evidence="1">
    <location>
        <begin position="58"/>
        <end position="74"/>
    </location>
</feature>
<dbReference type="GeneID" id="106818652"/>
<evidence type="ECO:0000256" key="1">
    <source>
        <dbReference type="SAM" id="MobiDB-lite"/>
    </source>
</evidence>
<protein>
    <submittedName>
        <fullName evidence="3">Uncharacterized protein LOC106818652</fullName>
    </submittedName>
</protein>
<proteinExistence type="predicted"/>
<evidence type="ECO:0000313" key="3">
    <source>
        <dbReference type="RefSeq" id="XP_014678825.1"/>
    </source>
</evidence>